<dbReference type="RefSeq" id="WP_146369450.1">
    <property type="nucleotide sequence ID" value="NZ_SJPP01000001.1"/>
</dbReference>
<dbReference type="AlphaFoldDB" id="A0A5C6BIR5"/>
<keyword evidence="1" id="KW-0812">Transmembrane</keyword>
<gene>
    <name evidence="2" type="ORF">CA54_07220</name>
</gene>
<protein>
    <submittedName>
        <fullName evidence="2">Uncharacterized protein</fullName>
    </submittedName>
</protein>
<keyword evidence="1" id="KW-1133">Transmembrane helix</keyword>
<keyword evidence="1" id="KW-0472">Membrane</keyword>
<evidence type="ECO:0000313" key="3">
    <source>
        <dbReference type="Proteomes" id="UP000320735"/>
    </source>
</evidence>
<reference evidence="2 3" key="1">
    <citation type="submission" date="2019-02" db="EMBL/GenBank/DDBJ databases">
        <title>Deep-cultivation of Planctomycetes and their phenomic and genomic characterization uncovers novel biology.</title>
        <authorList>
            <person name="Wiegand S."/>
            <person name="Jogler M."/>
            <person name="Boedeker C."/>
            <person name="Pinto D."/>
            <person name="Vollmers J."/>
            <person name="Rivas-Marin E."/>
            <person name="Kohn T."/>
            <person name="Peeters S.H."/>
            <person name="Heuer A."/>
            <person name="Rast P."/>
            <person name="Oberbeckmann S."/>
            <person name="Bunk B."/>
            <person name="Jeske O."/>
            <person name="Meyerdierks A."/>
            <person name="Storesund J.E."/>
            <person name="Kallscheuer N."/>
            <person name="Luecker S."/>
            <person name="Lage O.M."/>
            <person name="Pohl T."/>
            <person name="Merkel B.J."/>
            <person name="Hornburger P."/>
            <person name="Mueller R.-W."/>
            <person name="Bruemmer F."/>
            <person name="Labrenz M."/>
            <person name="Spormann A.M."/>
            <person name="Op Den Camp H."/>
            <person name="Overmann J."/>
            <person name="Amann R."/>
            <person name="Jetten M.S.M."/>
            <person name="Mascher T."/>
            <person name="Medema M.H."/>
            <person name="Devos D.P."/>
            <person name="Kaster A.-K."/>
            <person name="Ovreas L."/>
            <person name="Rohde M."/>
            <person name="Galperin M.Y."/>
            <person name="Jogler C."/>
        </authorList>
    </citation>
    <scope>NUCLEOTIDE SEQUENCE [LARGE SCALE GENOMIC DNA]</scope>
    <source>
        <strain evidence="2 3">CA54</strain>
    </source>
</reference>
<feature type="transmembrane region" description="Helical" evidence="1">
    <location>
        <begin position="29"/>
        <end position="50"/>
    </location>
</feature>
<dbReference type="EMBL" id="SJPP01000001">
    <property type="protein sequence ID" value="TWU11910.1"/>
    <property type="molecule type" value="Genomic_DNA"/>
</dbReference>
<evidence type="ECO:0000313" key="2">
    <source>
        <dbReference type="EMBL" id="TWU11910.1"/>
    </source>
</evidence>
<dbReference type="Proteomes" id="UP000320735">
    <property type="component" value="Unassembled WGS sequence"/>
</dbReference>
<evidence type="ECO:0000256" key="1">
    <source>
        <dbReference type="SAM" id="Phobius"/>
    </source>
</evidence>
<sequence>MIQPLPADSRTCGDAAIPRTQIARILRRILAAVLILTAIGISWYYTLFVYSRPITRYDQLETYVGKRVTFTTIVNLREYKAFQLVYLDDKPIRFLHKLGGIDWSPEPEEECRVVGFIEHDPKNEWVIQYRLSQAEYFPLGSGSDDESGM</sequence>
<organism evidence="2 3">
    <name type="scientific">Symmachiella macrocystis</name>
    <dbReference type="NCBI Taxonomy" id="2527985"/>
    <lineage>
        <taxon>Bacteria</taxon>
        <taxon>Pseudomonadati</taxon>
        <taxon>Planctomycetota</taxon>
        <taxon>Planctomycetia</taxon>
        <taxon>Planctomycetales</taxon>
        <taxon>Planctomycetaceae</taxon>
        <taxon>Symmachiella</taxon>
    </lineage>
</organism>
<comment type="caution">
    <text evidence="2">The sequence shown here is derived from an EMBL/GenBank/DDBJ whole genome shotgun (WGS) entry which is preliminary data.</text>
</comment>
<name>A0A5C6BIR5_9PLAN</name>
<accession>A0A5C6BIR5</accession>
<proteinExistence type="predicted"/>
<keyword evidence="3" id="KW-1185">Reference proteome</keyword>